<dbReference type="EMBL" id="JAFHDT010000937">
    <property type="protein sequence ID" value="KAI7789217.1"/>
    <property type="molecule type" value="Genomic_DNA"/>
</dbReference>
<proteinExistence type="predicted"/>
<evidence type="ECO:0000313" key="2">
    <source>
        <dbReference type="Proteomes" id="UP001059041"/>
    </source>
</evidence>
<accession>A0A9W7T1U9</accession>
<dbReference type="Proteomes" id="UP001059041">
    <property type="component" value="Unassembled WGS sequence"/>
</dbReference>
<feature type="non-terminal residue" evidence="1">
    <location>
        <position position="1"/>
    </location>
</feature>
<keyword evidence="2" id="KW-1185">Reference proteome</keyword>
<gene>
    <name evidence="1" type="ORF">IRJ41_005652</name>
</gene>
<sequence length="56" mass="6461">VNCIRNEDIWRGKEVCIHRSDTYRPGKDLVESAAADKWVLCLSGPIRLQFNEGWSQ</sequence>
<protein>
    <submittedName>
        <fullName evidence="1">Alpha-2-macroglobulin-like protein 1</fullName>
    </submittedName>
</protein>
<reference evidence="1" key="1">
    <citation type="submission" date="2021-02" db="EMBL/GenBank/DDBJ databases">
        <title>Comparative genomics reveals that relaxation of natural selection precedes convergent phenotypic evolution of cavefish.</title>
        <authorList>
            <person name="Peng Z."/>
        </authorList>
    </citation>
    <scope>NUCLEOTIDE SEQUENCE</scope>
    <source>
        <tissue evidence="1">Muscle</tissue>
    </source>
</reference>
<evidence type="ECO:0000313" key="1">
    <source>
        <dbReference type="EMBL" id="KAI7789217.1"/>
    </source>
</evidence>
<name>A0A9W7T1U9_TRIRA</name>
<organism evidence="1 2">
    <name type="scientific">Triplophysa rosa</name>
    <name type="common">Cave loach</name>
    <dbReference type="NCBI Taxonomy" id="992332"/>
    <lineage>
        <taxon>Eukaryota</taxon>
        <taxon>Metazoa</taxon>
        <taxon>Chordata</taxon>
        <taxon>Craniata</taxon>
        <taxon>Vertebrata</taxon>
        <taxon>Euteleostomi</taxon>
        <taxon>Actinopterygii</taxon>
        <taxon>Neopterygii</taxon>
        <taxon>Teleostei</taxon>
        <taxon>Ostariophysi</taxon>
        <taxon>Cypriniformes</taxon>
        <taxon>Nemacheilidae</taxon>
        <taxon>Triplophysa</taxon>
    </lineage>
</organism>
<comment type="caution">
    <text evidence="1">The sequence shown here is derived from an EMBL/GenBank/DDBJ whole genome shotgun (WGS) entry which is preliminary data.</text>
</comment>
<dbReference type="AlphaFoldDB" id="A0A9W7T1U9"/>